<dbReference type="GO" id="GO:0006427">
    <property type="term" value="P:histidyl-tRNA aminoacylation"/>
    <property type="evidence" value="ECO:0007669"/>
    <property type="project" value="UniProtKB-UniRule"/>
</dbReference>
<feature type="binding site" evidence="10">
    <location>
        <position position="145"/>
    </location>
    <ligand>
        <name>L-histidine</name>
        <dbReference type="ChEBI" id="CHEBI:57595"/>
    </ligand>
</feature>
<dbReference type="KEGG" id="epo:Epro_0888"/>
<protein>
    <recommendedName>
        <fullName evidence="4 9">Histidine--tRNA ligase</fullName>
        <ecNumber evidence="3 9">6.1.1.21</ecNumber>
    </recommendedName>
</protein>
<feature type="domain" description="Aminoacyl-transfer RNA synthetases class-II family profile" evidence="11">
    <location>
        <begin position="1"/>
        <end position="340"/>
    </location>
</feature>
<dbReference type="PATRIC" id="fig|1408281.3.peg.909"/>
<evidence type="ECO:0000256" key="6">
    <source>
        <dbReference type="ARBA" id="ARBA00022840"/>
    </source>
</evidence>
<feature type="binding site" evidence="10">
    <location>
        <position position="127"/>
    </location>
    <ligand>
        <name>L-histidine</name>
        <dbReference type="ChEBI" id="CHEBI:57595"/>
    </ligand>
</feature>
<dbReference type="EMBL" id="CP009498">
    <property type="protein sequence ID" value="AKL98267.1"/>
    <property type="molecule type" value="Genomic_DNA"/>
</dbReference>
<comment type="catalytic activity">
    <reaction evidence="8">
        <text>tRNA(His) + L-histidine + ATP = L-histidyl-tRNA(His) + AMP + diphosphate + H(+)</text>
        <dbReference type="Rhea" id="RHEA:17313"/>
        <dbReference type="Rhea" id="RHEA-COMP:9665"/>
        <dbReference type="Rhea" id="RHEA-COMP:9689"/>
        <dbReference type="ChEBI" id="CHEBI:15378"/>
        <dbReference type="ChEBI" id="CHEBI:30616"/>
        <dbReference type="ChEBI" id="CHEBI:33019"/>
        <dbReference type="ChEBI" id="CHEBI:57595"/>
        <dbReference type="ChEBI" id="CHEBI:78442"/>
        <dbReference type="ChEBI" id="CHEBI:78527"/>
        <dbReference type="ChEBI" id="CHEBI:456215"/>
        <dbReference type="EC" id="6.1.1.21"/>
    </reaction>
</comment>
<evidence type="ECO:0000256" key="2">
    <source>
        <dbReference type="ARBA" id="ARBA00011738"/>
    </source>
</evidence>
<dbReference type="PROSITE" id="PS50862">
    <property type="entry name" value="AA_TRNA_LIGASE_II"/>
    <property type="match status" value="1"/>
</dbReference>
<evidence type="ECO:0000256" key="9">
    <source>
        <dbReference type="NCBIfam" id="TIGR00442"/>
    </source>
</evidence>
<proteinExistence type="inferred from homology"/>
<comment type="similarity">
    <text evidence="1">Belongs to the class-II aminoacyl-tRNA synthetase family.</text>
</comment>
<feature type="binding site" evidence="10">
    <location>
        <begin position="287"/>
        <end position="288"/>
    </location>
    <ligand>
        <name>L-histidine</name>
        <dbReference type="ChEBI" id="CHEBI:57595"/>
    </ligand>
</feature>
<dbReference type="PANTHER" id="PTHR11476">
    <property type="entry name" value="HISTIDYL-TRNA SYNTHETASE"/>
    <property type="match status" value="1"/>
</dbReference>
<evidence type="ECO:0000256" key="10">
    <source>
        <dbReference type="PIRSR" id="PIRSR001549-1"/>
    </source>
</evidence>
<dbReference type="RefSeq" id="WP_052570821.1">
    <property type="nucleotide sequence ID" value="NZ_CP009498.1"/>
</dbReference>
<evidence type="ECO:0000313" key="13">
    <source>
        <dbReference type="Proteomes" id="UP000035337"/>
    </source>
</evidence>
<keyword evidence="6" id="KW-0067">ATP-binding</keyword>
<dbReference type="OrthoDB" id="9800814at2"/>
<name>A0A0G3WK60_9BACT</name>
<keyword evidence="7" id="KW-0648">Protein biosynthesis</keyword>
<dbReference type="AlphaFoldDB" id="A0A0G3WK60"/>
<dbReference type="PANTHER" id="PTHR11476:SF7">
    <property type="entry name" value="HISTIDINE--TRNA LIGASE"/>
    <property type="match status" value="1"/>
</dbReference>
<feature type="binding site" evidence="10">
    <location>
        <begin position="97"/>
        <end position="99"/>
    </location>
    <ligand>
        <name>L-histidine</name>
        <dbReference type="ChEBI" id="CHEBI:57595"/>
    </ligand>
</feature>
<keyword evidence="12" id="KW-0030">Aminoacyl-tRNA synthetase</keyword>
<dbReference type="Proteomes" id="UP000035337">
    <property type="component" value="Chromosome"/>
</dbReference>
<comment type="subunit">
    <text evidence="2">Homodimer.</text>
</comment>
<keyword evidence="12" id="KW-0436">Ligase</keyword>
<feature type="binding site" evidence="10">
    <location>
        <position position="141"/>
    </location>
    <ligand>
        <name>L-histidine</name>
        <dbReference type="ChEBI" id="CHEBI:57595"/>
    </ligand>
</feature>
<evidence type="ECO:0000256" key="1">
    <source>
        <dbReference type="ARBA" id="ARBA00008226"/>
    </source>
</evidence>
<accession>A0A0G3WK60</accession>
<dbReference type="SUPFAM" id="SSF55681">
    <property type="entry name" value="Class II aaRS and biotin synthetases"/>
    <property type="match status" value="1"/>
</dbReference>
<dbReference type="Gene3D" id="3.30.930.10">
    <property type="entry name" value="Bira Bifunctional Protein, Domain 2"/>
    <property type="match status" value="1"/>
</dbReference>
<gene>
    <name evidence="12" type="primary">hisS</name>
    <name evidence="12" type="ORF">Epro_0888</name>
</gene>
<sequence length="420" mass="47738">MSKESFLPATGTRDIEPISAQIRNDVIYKITSGYKKYGFNSIETPSLEKLENLVGKKGGENEKLIFKILKRGDELKEALKNGSADENDIADFGLRYDLTVPLARYYAHYKDKLPKPFKVFQIGNVWRAERPQKSRYRQFTQCDIDIIGDPTANCEIELIYVTCKTLQELKIKNFEVRINDRQILKKISENCGINNDNQYRDFLIALDKLDKKSLDDVIEELRKKSFAEDVLLKIKNTFESLKTGQNNQHENYLKSSDSLKLIIETVKTLLGDVSIRFDPALVRGMDYYTGTIYEVNEINGSISFGGGGRYNNMIGGFSGQDISACGFSLGFERIIDAFFSGSDAQNAGVVKKAALIYSSDKDNYCDIIKLSESFRSKYDVVSIFERQKNMANQLEKLKAVGFTHWGIFKSDNTVIDKLEK</sequence>
<dbReference type="EC" id="6.1.1.21" evidence="3 9"/>
<dbReference type="InterPro" id="IPR006195">
    <property type="entry name" value="aa-tRNA-synth_II"/>
</dbReference>
<evidence type="ECO:0000256" key="8">
    <source>
        <dbReference type="ARBA" id="ARBA00047639"/>
    </source>
</evidence>
<evidence type="ECO:0000256" key="4">
    <source>
        <dbReference type="ARBA" id="ARBA00017399"/>
    </source>
</evidence>
<dbReference type="InterPro" id="IPR015807">
    <property type="entry name" value="His-tRNA-ligase"/>
</dbReference>
<evidence type="ECO:0000256" key="7">
    <source>
        <dbReference type="ARBA" id="ARBA00022917"/>
    </source>
</evidence>
<dbReference type="InterPro" id="IPR004516">
    <property type="entry name" value="HisRS/HisZ"/>
</dbReference>
<dbReference type="Pfam" id="PF13393">
    <property type="entry name" value="tRNA-synt_His"/>
    <property type="match status" value="1"/>
</dbReference>
<organism evidence="12 13">
    <name type="scientific">Endomicrobium proavitum</name>
    <dbReference type="NCBI Taxonomy" id="1408281"/>
    <lineage>
        <taxon>Bacteria</taxon>
        <taxon>Pseudomonadati</taxon>
        <taxon>Elusimicrobiota</taxon>
        <taxon>Endomicrobiia</taxon>
        <taxon>Endomicrobiales</taxon>
        <taxon>Endomicrobiaceae</taxon>
        <taxon>Endomicrobium</taxon>
    </lineage>
</organism>
<dbReference type="GO" id="GO:0005524">
    <property type="term" value="F:ATP binding"/>
    <property type="evidence" value="ECO:0007669"/>
    <property type="project" value="UniProtKB-KW"/>
</dbReference>
<evidence type="ECO:0000313" key="12">
    <source>
        <dbReference type="EMBL" id="AKL98267.1"/>
    </source>
</evidence>
<dbReference type="PIRSF" id="PIRSF001549">
    <property type="entry name" value="His-tRNA_synth"/>
    <property type="match status" value="1"/>
</dbReference>
<evidence type="ECO:0000259" key="11">
    <source>
        <dbReference type="PROSITE" id="PS50862"/>
    </source>
</evidence>
<keyword evidence="5" id="KW-0547">Nucleotide-binding</keyword>
<evidence type="ECO:0000256" key="5">
    <source>
        <dbReference type="ARBA" id="ARBA00022741"/>
    </source>
</evidence>
<keyword evidence="13" id="KW-1185">Reference proteome</keyword>
<reference evidence="12 13" key="1">
    <citation type="submission" date="2014-09" db="EMBL/GenBank/DDBJ databases">
        <title>Complete genome sequence of Endomicrobium proavitum.</title>
        <authorList>
            <person name="Zheng H."/>
        </authorList>
    </citation>
    <scope>NUCLEOTIDE SEQUENCE [LARGE SCALE GENOMIC DNA]</scope>
    <source>
        <strain evidence="12 13">Rsa215</strain>
    </source>
</reference>
<dbReference type="InterPro" id="IPR045864">
    <property type="entry name" value="aa-tRNA-synth_II/BPL/LPL"/>
</dbReference>
<dbReference type="CDD" id="cd00773">
    <property type="entry name" value="HisRS-like_core"/>
    <property type="match status" value="1"/>
</dbReference>
<dbReference type="NCBIfam" id="TIGR00442">
    <property type="entry name" value="hisS"/>
    <property type="match status" value="1"/>
</dbReference>
<dbReference type="STRING" id="1408281.Epro_0888"/>
<dbReference type="GO" id="GO:0004821">
    <property type="term" value="F:histidine-tRNA ligase activity"/>
    <property type="evidence" value="ECO:0007669"/>
    <property type="project" value="UniProtKB-UniRule"/>
</dbReference>
<dbReference type="InterPro" id="IPR041715">
    <property type="entry name" value="HisRS-like_core"/>
</dbReference>
<feature type="binding site" evidence="10">
    <location>
        <position position="283"/>
    </location>
    <ligand>
        <name>L-histidine</name>
        <dbReference type="ChEBI" id="CHEBI:57595"/>
    </ligand>
</feature>
<dbReference type="GO" id="GO:0005737">
    <property type="term" value="C:cytoplasm"/>
    <property type="evidence" value="ECO:0007669"/>
    <property type="project" value="UniProtKB-UniRule"/>
</dbReference>
<evidence type="ECO:0000256" key="3">
    <source>
        <dbReference type="ARBA" id="ARBA00012815"/>
    </source>
</evidence>